<keyword evidence="7 9" id="KW-0694">RNA-binding</keyword>
<feature type="site" description="Interacts with tRNA" evidence="9">
    <location>
        <position position="176"/>
    </location>
</feature>
<feature type="site" description="Interacts with tRNA; defines subfamily-specific binding signature" evidence="9">
    <location>
        <position position="298"/>
    </location>
</feature>
<feature type="site" description="Interacts with tRNA; defines subfamily-specific binding signature" evidence="9">
    <location>
        <position position="35"/>
    </location>
</feature>
<comment type="catalytic activity">
    <reaction evidence="9">
        <text>5,6-dihydrouridine(16) in tRNA + NADP(+) = uridine(16) in tRNA + NADPH + H(+)</text>
        <dbReference type="Rhea" id="RHEA:53376"/>
        <dbReference type="Rhea" id="RHEA-COMP:13543"/>
        <dbReference type="Rhea" id="RHEA-COMP:13544"/>
        <dbReference type="ChEBI" id="CHEBI:15378"/>
        <dbReference type="ChEBI" id="CHEBI:57783"/>
        <dbReference type="ChEBI" id="CHEBI:58349"/>
        <dbReference type="ChEBI" id="CHEBI:65315"/>
        <dbReference type="ChEBI" id="CHEBI:74443"/>
    </reaction>
</comment>
<dbReference type="PROSITE" id="PS01136">
    <property type="entry name" value="UPF0034"/>
    <property type="match status" value="1"/>
</dbReference>
<evidence type="ECO:0000256" key="9">
    <source>
        <dbReference type="HAMAP-Rule" id="MF_02043"/>
    </source>
</evidence>
<name>A0ABX7WW94_9GAMM</name>
<dbReference type="Gene3D" id="1.20.225.30">
    <property type="entry name" value="Dihydrouridine synthase, C-terminal recognition domain"/>
    <property type="match status" value="1"/>
</dbReference>
<feature type="site" description="Interacts with tRNA" evidence="9">
    <location>
        <position position="95"/>
    </location>
</feature>
<reference evidence="12 13" key="1">
    <citation type="submission" date="2021-04" db="EMBL/GenBank/DDBJ databases">
        <title>Genomics, taxonomy and metabolism of representatives of sulfur bacteria of the genus Thiothrix: Thiothrix fructosivorans QT, Thiothrix unzii A1T and three new species, Thiothrix subterranea sp. nov., Thiothrix litoralis sp. nov. and 'Candidatus Thiothrix anitrata' sp. nov.</title>
        <authorList>
            <person name="Ravin N.V."/>
            <person name="Smolyakov D."/>
            <person name="Rudenko T.S."/>
            <person name="Mardanov A.V."/>
            <person name="Beletsky A.V."/>
            <person name="Markov N.D."/>
            <person name="Fomenkov A.I."/>
            <person name="Roberts R.J."/>
            <person name="Karnachuk O.V."/>
            <person name="Novikov A."/>
            <person name="Grabovich M.Y."/>
        </authorList>
    </citation>
    <scope>NUCLEOTIDE SEQUENCE [LARGE SCALE GENOMIC DNA]</scope>
    <source>
        <strain evidence="12 13">AS</strain>
    </source>
</reference>
<accession>A0ABX7WW94</accession>
<organism evidence="12 13">
    <name type="scientific">Thiothrix litoralis</name>
    <dbReference type="NCBI Taxonomy" id="2891210"/>
    <lineage>
        <taxon>Bacteria</taxon>
        <taxon>Pseudomonadati</taxon>
        <taxon>Pseudomonadota</taxon>
        <taxon>Gammaproteobacteria</taxon>
        <taxon>Thiotrichales</taxon>
        <taxon>Thiotrichaceae</taxon>
        <taxon>Thiothrix</taxon>
    </lineage>
</organism>
<dbReference type="InterPro" id="IPR018517">
    <property type="entry name" value="tRNA_hU_synthase_CS"/>
</dbReference>
<comment type="cofactor">
    <cofactor evidence="1 9 10">
        <name>FMN</name>
        <dbReference type="ChEBI" id="CHEBI:58210"/>
    </cofactor>
</comment>
<comment type="function">
    <text evidence="9">Catalyzes the synthesis of 5,6-dihydrouridine (D), a modified base found in the D-loop of most tRNAs, via the reduction of the C5-C6 double bond in target uridines. Specifically modifies U16 in tRNAs.</text>
</comment>
<evidence type="ECO:0000256" key="7">
    <source>
        <dbReference type="ARBA" id="ARBA00022884"/>
    </source>
</evidence>
<feature type="binding site" evidence="9">
    <location>
        <begin position="199"/>
        <end position="201"/>
    </location>
    <ligand>
        <name>FMN</name>
        <dbReference type="ChEBI" id="CHEBI:58210"/>
    </ligand>
</feature>
<keyword evidence="3 9" id="KW-0285">Flavoprotein</keyword>
<dbReference type="EMBL" id="CP072801">
    <property type="protein sequence ID" value="QTR45210.1"/>
    <property type="molecule type" value="Genomic_DNA"/>
</dbReference>
<feature type="site" description="Interacts with tRNA; defines subfamily-specific binding signature" evidence="9">
    <location>
        <position position="277"/>
    </location>
</feature>
<evidence type="ECO:0000259" key="11">
    <source>
        <dbReference type="Pfam" id="PF01207"/>
    </source>
</evidence>
<keyword evidence="8 9" id="KW-0560">Oxidoreductase</keyword>
<keyword evidence="4 9" id="KW-0288">FMN</keyword>
<evidence type="ECO:0000256" key="6">
    <source>
        <dbReference type="ARBA" id="ARBA00022857"/>
    </source>
</evidence>
<feature type="binding site" evidence="9">
    <location>
        <position position="68"/>
    </location>
    <ligand>
        <name>FMN</name>
        <dbReference type="ChEBI" id="CHEBI:58210"/>
    </ligand>
</feature>
<dbReference type="PANTHER" id="PTHR11082">
    <property type="entry name" value="TRNA-DIHYDROURIDINE SYNTHASE"/>
    <property type="match status" value="1"/>
</dbReference>
<gene>
    <name evidence="9" type="primary">dusC</name>
    <name evidence="12" type="ORF">J9253_14520</name>
</gene>
<evidence type="ECO:0000256" key="4">
    <source>
        <dbReference type="ARBA" id="ARBA00022643"/>
    </source>
</evidence>
<dbReference type="Pfam" id="PF01207">
    <property type="entry name" value="Dus"/>
    <property type="match status" value="1"/>
</dbReference>
<evidence type="ECO:0000256" key="8">
    <source>
        <dbReference type="ARBA" id="ARBA00023002"/>
    </source>
</evidence>
<feature type="active site" description="Proton donor" evidence="9">
    <location>
        <position position="98"/>
    </location>
</feature>
<comment type="catalytic activity">
    <reaction evidence="9">
        <text>5,6-dihydrouridine(16) in tRNA + NAD(+) = uridine(16) in tRNA + NADH + H(+)</text>
        <dbReference type="Rhea" id="RHEA:53380"/>
        <dbReference type="Rhea" id="RHEA-COMP:13543"/>
        <dbReference type="Rhea" id="RHEA-COMP:13544"/>
        <dbReference type="ChEBI" id="CHEBI:15378"/>
        <dbReference type="ChEBI" id="CHEBI:57540"/>
        <dbReference type="ChEBI" id="CHEBI:57945"/>
        <dbReference type="ChEBI" id="CHEBI:65315"/>
        <dbReference type="ChEBI" id="CHEBI:74443"/>
    </reaction>
</comment>
<feature type="domain" description="DUS-like FMN-binding" evidence="11">
    <location>
        <begin position="4"/>
        <end position="292"/>
    </location>
</feature>
<keyword evidence="2 9" id="KW-0820">tRNA-binding</keyword>
<protein>
    <recommendedName>
        <fullName evidence="9">tRNA-dihydrouridine(16) synthase</fullName>
        <ecNumber evidence="9">1.3.1.-</ecNumber>
    </recommendedName>
    <alternativeName>
        <fullName evidence="9">U16-specific dihydrouridine synthase</fullName>
        <shortName evidence="9">U16-specific Dus</shortName>
    </alternativeName>
    <alternativeName>
        <fullName evidence="9">tRNA-dihydrouridine synthase C</fullName>
    </alternativeName>
</protein>
<sequence>MRLILAPMEGVMDHTMRDLLTRVGGYERCVTEFVRVVDRQLPSRVFYRACPELRNGGTTPAGTPVYVQLLGGDPESMALNAQVLERLGAPGIDINFGCPSKTVNKSDGGSVLLREPDRVHGIIRAVREVVSPHIPVTAKIRLGFKDSSLFEDIALGVEAAGATELCIHARTKQHGYLPPAYWAEIGKVKPKLSIPVIANGEIWSGANARQAQADSGCTDLMLGRGALSFPDLARVIHAQQAGEAYTPLPWAEVLPLVVQYAGELEQRAPKYAASFIKQWFTYLRRQYPEAESLFQHIKRMKLPCEIKAAIISPFHQGNDYD</sequence>
<evidence type="ECO:0000256" key="1">
    <source>
        <dbReference type="ARBA" id="ARBA00001917"/>
    </source>
</evidence>
<evidence type="ECO:0000256" key="10">
    <source>
        <dbReference type="PIRNR" id="PIRNR006621"/>
    </source>
</evidence>
<dbReference type="Proteomes" id="UP000672039">
    <property type="component" value="Chromosome"/>
</dbReference>
<proteinExistence type="inferred from homology"/>
<keyword evidence="6 9" id="KW-0521">NADP</keyword>
<evidence type="ECO:0000256" key="5">
    <source>
        <dbReference type="ARBA" id="ARBA00022694"/>
    </source>
</evidence>
<feature type="site" description="Interacts with tRNA" evidence="9">
    <location>
        <position position="282"/>
    </location>
</feature>
<evidence type="ECO:0000256" key="3">
    <source>
        <dbReference type="ARBA" id="ARBA00022630"/>
    </source>
</evidence>
<comment type="similarity">
    <text evidence="10">Belongs to the dus family.</text>
</comment>
<dbReference type="InterPro" id="IPR042270">
    <property type="entry name" value="DusC_C"/>
</dbReference>
<dbReference type="RefSeq" id="WP_210221634.1">
    <property type="nucleotide sequence ID" value="NZ_CP072801.1"/>
</dbReference>
<dbReference type="Gene3D" id="3.20.20.70">
    <property type="entry name" value="Aldolase class I"/>
    <property type="match status" value="1"/>
</dbReference>
<evidence type="ECO:0000256" key="2">
    <source>
        <dbReference type="ARBA" id="ARBA00022555"/>
    </source>
</evidence>
<keyword evidence="5 9" id="KW-0819">tRNA processing</keyword>
<dbReference type="HAMAP" id="MF_02043">
    <property type="entry name" value="DusC_subfam"/>
    <property type="match status" value="1"/>
</dbReference>
<dbReference type="EC" id="1.3.1.-" evidence="9"/>
<comment type="caution">
    <text evidence="9">Lacks conserved residue(s) required for the propagation of feature annotation.</text>
</comment>
<dbReference type="InterPro" id="IPR013785">
    <property type="entry name" value="Aldolase_TIM"/>
</dbReference>
<evidence type="ECO:0000313" key="12">
    <source>
        <dbReference type="EMBL" id="QTR45210.1"/>
    </source>
</evidence>
<keyword evidence="13" id="KW-1185">Reference proteome</keyword>
<comment type="similarity">
    <text evidence="9">Belongs to the Dus family. DusC subfamily.</text>
</comment>
<dbReference type="PANTHER" id="PTHR11082:SF26">
    <property type="entry name" value="TRNA-DIHYDROURIDINE(16) SYNTHASE"/>
    <property type="match status" value="1"/>
</dbReference>
<dbReference type="PIRSF" id="PIRSF006621">
    <property type="entry name" value="Dus"/>
    <property type="match status" value="1"/>
</dbReference>
<feature type="binding site" evidence="9">
    <location>
        <position position="139"/>
    </location>
    <ligand>
        <name>FMN</name>
        <dbReference type="ChEBI" id="CHEBI:58210"/>
    </ligand>
</feature>
<evidence type="ECO:0000313" key="13">
    <source>
        <dbReference type="Proteomes" id="UP000672039"/>
    </source>
</evidence>
<feature type="binding site" evidence="9">
    <location>
        <begin position="223"/>
        <end position="224"/>
    </location>
    <ligand>
        <name>FMN</name>
        <dbReference type="ChEBI" id="CHEBI:58210"/>
    </ligand>
</feature>
<dbReference type="InterPro" id="IPR001269">
    <property type="entry name" value="DUS_fam"/>
</dbReference>
<dbReference type="InterPro" id="IPR032886">
    <property type="entry name" value="DusC"/>
</dbReference>
<dbReference type="InterPro" id="IPR035587">
    <property type="entry name" value="DUS-like_FMN-bd"/>
</dbReference>
<dbReference type="CDD" id="cd02801">
    <property type="entry name" value="DUS_like_FMN"/>
    <property type="match status" value="1"/>
</dbReference>
<dbReference type="SUPFAM" id="SSF51395">
    <property type="entry name" value="FMN-linked oxidoreductases"/>
    <property type="match status" value="1"/>
</dbReference>